<sequence>MLTREDAFFLDRQSLGRVRILHLPLLEVFVSKYGFARSPSWMMISMLPICRSSGRGVFLLKATPSQQHLTNLYF</sequence>
<proteinExistence type="predicted"/>
<organism evidence="1 2">
    <name type="scientific">Caerostris darwini</name>
    <dbReference type="NCBI Taxonomy" id="1538125"/>
    <lineage>
        <taxon>Eukaryota</taxon>
        <taxon>Metazoa</taxon>
        <taxon>Ecdysozoa</taxon>
        <taxon>Arthropoda</taxon>
        <taxon>Chelicerata</taxon>
        <taxon>Arachnida</taxon>
        <taxon>Araneae</taxon>
        <taxon>Araneomorphae</taxon>
        <taxon>Entelegynae</taxon>
        <taxon>Araneoidea</taxon>
        <taxon>Araneidae</taxon>
        <taxon>Caerostris</taxon>
    </lineage>
</organism>
<dbReference type="EMBL" id="BPLQ01014873">
    <property type="protein sequence ID" value="GIY83944.1"/>
    <property type="molecule type" value="Genomic_DNA"/>
</dbReference>
<name>A0AAV4WQG3_9ARAC</name>
<dbReference type="AlphaFoldDB" id="A0AAV4WQG3"/>
<evidence type="ECO:0000313" key="2">
    <source>
        <dbReference type="Proteomes" id="UP001054837"/>
    </source>
</evidence>
<evidence type="ECO:0000313" key="1">
    <source>
        <dbReference type="EMBL" id="GIY83944.1"/>
    </source>
</evidence>
<accession>A0AAV4WQG3</accession>
<reference evidence="1 2" key="1">
    <citation type="submission" date="2021-06" db="EMBL/GenBank/DDBJ databases">
        <title>Caerostris darwini draft genome.</title>
        <authorList>
            <person name="Kono N."/>
            <person name="Arakawa K."/>
        </authorList>
    </citation>
    <scope>NUCLEOTIDE SEQUENCE [LARGE SCALE GENOMIC DNA]</scope>
</reference>
<keyword evidence="2" id="KW-1185">Reference proteome</keyword>
<comment type="caution">
    <text evidence="1">The sequence shown here is derived from an EMBL/GenBank/DDBJ whole genome shotgun (WGS) entry which is preliminary data.</text>
</comment>
<gene>
    <name evidence="1" type="ORF">CDAR_176031</name>
</gene>
<protein>
    <submittedName>
        <fullName evidence="1">Uncharacterized protein</fullName>
    </submittedName>
</protein>
<dbReference type="Proteomes" id="UP001054837">
    <property type="component" value="Unassembled WGS sequence"/>
</dbReference>